<dbReference type="GeneID" id="109709283"/>
<reference evidence="3" key="2">
    <citation type="submission" date="2025-08" db="UniProtKB">
        <authorList>
            <consortium name="RefSeq"/>
        </authorList>
    </citation>
    <scope>IDENTIFICATION</scope>
    <source>
        <tissue evidence="3">Leaf</tissue>
    </source>
</reference>
<protein>
    <submittedName>
        <fullName evidence="3">Uncharacterized protein LOC109709283 isoform X4</fullName>
    </submittedName>
</protein>
<dbReference type="AlphaFoldDB" id="A0A6P5F0Y8"/>
<feature type="signal peptide" evidence="1">
    <location>
        <begin position="1"/>
        <end position="21"/>
    </location>
</feature>
<evidence type="ECO:0000313" key="3">
    <source>
        <dbReference type="RefSeq" id="XP_020087030.1"/>
    </source>
</evidence>
<dbReference type="PANTHER" id="PTHR37764:SF1">
    <property type="entry name" value="KETOSE_ALDOSE ISOMERASE, PUTATIVE (MOG1_PSBP_DUF1795-LIKE PHOTOSYSTEM II REACTION CENTER PSBP FAMILY PROTEIN)-RELATED"/>
    <property type="match status" value="1"/>
</dbReference>
<dbReference type="Proteomes" id="UP000515123">
    <property type="component" value="Linkage group 4"/>
</dbReference>
<organism evidence="2 3">
    <name type="scientific">Ananas comosus</name>
    <name type="common">Pineapple</name>
    <name type="synonym">Ananas ananas</name>
    <dbReference type="NCBI Taxonomy" id="4615"/>
    <lineage>
        <taxon>Eukaryota</taxon>
        <taxon>Viridiplantae</taxon>
        <taxon>Streptophyta</taxon>
        <taxon>Embryophyta</taxon>
        <taxon>Tracheophyta</taxon>
        <taxon>Spermatophyta</taxon>
        <taxon>Magnoliopsida</taxon>
        <taxon>Liliopsida</taxon>
        <taxon>Poales</taxon>
        <taxon>Bromeliaceae</taxon>
        <taxon>Bromelioideae</taxon>
        <taxon>Ananas</taxon>
    </lineage>
</organism>
<gene>
    <name evidence="3" type="primary">LOC109709283</name>
</gene>
<keyword evidence="1" id="KW-0732">Signal</keyword>
<dbReference type="PANTHER" id="PTHR37764">
    <property type="entry name" value="KETOSE/ALDOSE ISOMERASE, PUTATIVE (MOG1/PSBP/DUF1795-LIKE PHOTOSYSTEM II REACTION CENTER PSBP FAMILY PROTEIN)-RELATED"/>
    <property type="match status" value="1"/>
</dbReference>
<dbReference type="RefSeq" id="XP_020087030.1">
    <property type="nucleotide sequence ID" value="XM_020231441.1"/>
</dbReference>
<proteinExistence type="predicted"/>
<dbReference type="Gene3D" id="3.40.1000.10">
    <property type="entry name" value="Mog1/PsbP, alpha/beta/alpha sandwich"/>
    <property type="match status" value="1"/>
</dbReference>
<sequence length="205" mass="23199">MPYRSLRRARVLLVRVRFLVGFPAPNLGLSFSATDSPSACRRSLRTSWSRRTTALGLHSMVIKLSPRHLLLVSHLRIEVLSVVIRPSNQLKITFLEAKDITDLGSLKEAAKIFVPGGANLYSARTIKIKDDESLRTYYFYEFGIDTQHVALVAAVNNGKMTICHIIKRDDLCGIKQLSLCKDVNLNNYCTSEFYYCILISILYQV</sequence>
<accession>A0A6P5F0Y8</accession>
<dbReference type="GO" id="GO:0009507">
    <property type="term" value="C:chloroplast"/>
    <property type="evidence" value="ECO:0007669"/>
    <property type="project" value="TreeGrafter"/>
</dbReference>
<evidence type="ECO:0000256" key="1">
    <source>
        <dbReference type="SAM" id="SignalP"/>
    </source>
</evidence>
<dbReference type="OrthoDB" id="1621991at2759"/>
<feature type="chain" id="PRO_5028258839" evidence="1">
    <location>
        <begin position="22"/>
        <end position="205"/>
    </location>
</feature>
<dbReference type="InterPro" id="IPR016123">
    <property type="entry name" value="Mog1/PsbP_a/b/a-sand"/>
</dbReference>
<reference evidence="2" key="1">
    <citation type="journal article" date="2015" name="Nat. Genet.">
        <title>The pineapple genome and the evolution of CAM photosynthesis.</title>
        <authorList>
            <person name="Ming R."/>
            <person name="VanBuren R."/>
            <person name="Wai C.M."/>
            <person name="Tang H."/>
            <person name="Schatz M.C."/>
            <person name="Bowers J.E."/>
            <person name="Lyons E."/>
            <person name="Wang M.L."/>
            <person name="Chen J."/>
            <person name="Biggers E."/>
            <person name="Zhang J."/>
            <person name="Huang L."/>
            <person name="Zhang L."/>
            <person name="Miao W."/>
            <person name="Zhang J."/>
            <person name="Ye Z."/>
            <person name="Miao C."/>
            <person name="Lin Z."/>
            <person name="Wang H."/>
            <person name="Zhou H."/>
            <person name="Yim W.C."/>
            <person name="Priest H.D."/>
            <person name="Zheng C."/>
            <person name="Woodhouse M."/>
            <person name="Edger P.P."/>
            <person name="Guyot R."/>
            <person name="Guo H.B."/>
            <person name="Guo H."/>
            <person name="Zheng G."/>
            <person name="Singh R."/>
            <person name="Sharma A."/>
            <person name="Min X."/>
            <person name="Zheng Y."/>
            <person name="Lee H."/>
            <person name="Gurtowski J."/>
            <person name="Sedlazeck F.J."/>
            <person name="Harkess A."/>
            <person name="McKain M.R."/>
            <person name="Liao Z."/>
            <person name="Fang J."/>
            <person name="Liu J."/>
            <person name="Zhang X."/>
            <person name="Zhang Q."/>
            <person name="Hu W."/>
            <person name="Qin Y."/>
            <person name="Wang K."/>
            <person name="Chen L.Y."/>
            <person name="Shirley N."/>
            <person name="Lin Y.R."/>
            <person name="Liu L.Y."/>
            <person name="Hernandez A.G."/>
            <person name="Wright C.L."/>
            <person name="Bulone V."/>
            <person name="Tuskan G.A."/>
            <person name="Heath K."/>
            <person name="Zee F."/>
            <person name="Moore P.H."/>
            <person name="Sunkar R."/>
            <person name="Leebens-Mack J.H."/>
            <person name="Mockler T."/>
            <person name="Bennetzen J.L."/>
            <person name="Freeling M."/>
            <person name="Sankoff D."/>
            <person name="Paterson A.H."/>
            <person name="Zhu X."/>
            <person name="Yang X."/>
            <person name="Smith J.A."/>
            <person name="Cushman J.C."/>
            <person name="Paull R.E."/>
            <person name="Yu Q."/>
        </authorList>
    </citation>
    <scope>NUCLEOTIDE SEQUENCE [LARGE SCALE GENOMIC DNA]</scope>
    <source>
        <strain evidence="2">cv. F153</strain>
    </source>
</reference>
<dbReference type="SUPFAM" id="SSF55724">
    <property type="entry name" value="Mog1p/PsbP-like"/>
    <property type="match status" value="1"/>
</dbReference>
<name>A0A6P5F0Y8_ANACO</name>
<keyword evidence="2" id="KW-1185">Reference proteome</keyword>
<evidence type="ECO:0000313" key="2">
    <source>
        <dbReference type="Proteomes" id="UP000515123"/>
    </source>
</evidence>